<dbReference type="CDD" id="cd07980">
    <property type="entry name" value="TFIIF_beta"/>
    <property type="match status" value="1"/>
</dbReference>
<feature type="region of interest" description="Disordered" evidence="10">
    <location>
        <begin position="317"/>
        <end position="349"/>
    </location>
</feature>
<evidence type="ECO:0000256" key="9">
    <source>
        <dbReference type="ARBA" id="ARBA00081863"/>
    </source>
</evidence>
<keyword evidence="6" id="KW-0804">Transcription</keyword>
<feature type="domain" description="TFIIF beta subunit HTH" evidence="11">
    <location>
        <begin position="244"/>
        <end position="308"/>
    </location>
</feature>
<protein>
    <recommendedName>
        <fullName evidence="3">Transcription initiation factor IIF subunit beta</fullName>
    </recommendedName>
    <alternativeName>
        <fullName evidence="9">TFIIF medium subunit</fullName>
    </alternativeName>
    <alternativeName>
        <fullName evidence="8">TFIIF-beta</fullName>
    </alternativeName>
</protein>
<evidence type="ECO:0000259" key="12">
    <source>
        <dbReference type="Pfam" id="PF17683"/>
    </source>
</evidence>
<dbReference type="OrthoDB" id="449280at2759"/>
<dbReference type="FunCoup" id="A0A1Y1UR04">
    <property type="interactions" value="445"/>
</dbReference>
<feature type="region of interest" description="Disordered" evidence="10">
    <location>
        <begin position="73"/>
        <end position="118"/>
    </location>
</feature>
<proteinExistence type="inferred from homology"/>
<dbReference type="GO" id="GO:0006367">
    <property type="term" value="P:transcription initiation at RNA polymerase II promoter"/>
    <property type="evidence" value="ECO:0007669"/>
    <property type="project" value="InterPro"/>
</dbReference>
<dbReference type="InterPro" id="IPR040504">
    <property type="entry name" value="TFIIF_beta_N"/>
</dbReference>
<dbReference type="SUPFAM" id="SSF50916">
    <property type="entry name" value="Rap30/74 interaction domains"/>
    <property type="match status" value="1"/>
</dbReference>
<dbReference type="InterPro" id="IPR003196">
    <property type="entry name" value="TFIIF_beta"/>
</dbReference>
<organism evidence="13 14">
    <name type="scientific">Kockovaella imperatae</name>
    <dbReference type="NCBI Taxonomy" id="4999"/>
    <lineage>
        <taxon>Eukaryota</taxon>
        <taxon>Fungi</taxon>
        <taxon>Dikarya</taxon>
        <taxon>Basidiomycota</taxon>
        <taxon>Agaricomycotina</taxon>
        <taxon>Tremellomycetes</taxon>
        <taxon>Tremellales</taxon>
        <taxon>Cuniculitremaceae</taxon>
        <taxon>Kockovaella</taxon>
    </lineage>
</organism>
<dbReference type="InParanoid" id="A0A1Y1UR04"/>
<accession>A0A1Y1UR04</accession>
<dbReference type="GO" id="GO:0005674">
    <property type="term" value="C:transcription factor TFIIF complex"/>
    <property type="evidence" value="ECO:0007669"/>
    <property type="project" value="InterPro"/>
</dbReference>
<dbReference type="InterPro" id="IPR040450">
    <property type="entry name" value="TFIIF_beta_HTH"/>
</dbReference>
<keyword evidence="5" id="KW-0238">DNA-binding</keyword>
<evidence type="ECO:0000313" key="14">
    <source>
        <dbReference type="Proteomes" id="UP000193218"/>
    </source>
</evidence>
<dbReference type="RefSeq" id="XP_021874169.1">
    <property type="nucleotide sequence ID" value="XM_022014230.1"/>
</dbReference>
<evidence type="ECO:0000313" key="13">
    <source>
        <dbReference type="EMBL" id="ORX40490.1"/>
    </source>
</evidence>
<evidence type="ECO:0000256" key="8">
    <source>
        <dbReference type="ARBA" id="ARBA00081473"/>
    </source>
</evidence>
<dbReference type="GO" id="GO:0003677">
    <property type="term" value="F:DNA binding"/>
    <property type="evidence" value="ECO:0007669"/>
    <property type="project" value="UniProtKB-KW"/>
</dbReference>
<dbReference type="InterPro" id="IPR036390">
    <property type="entry name" value="WH_DNA-bd_sf"/>
</dbReference>
<evidence type="ECO:0000256" key="10">
    <source>
        <dbReference type="SAM" id="MobiDB-lite"/>
    </source>
</evidence>
<comment type="caution">
    <text evidence="13">The sequence shown here is derived from an EMBL/GenBank/DDBJ whole genome shotgun (WGS) entry which is preliminary data.</text>
</comment>
<evidence type="ECO:0000256" key="7">
    <source>
        <dbReference type="ARBA" id="ARBA00023242"/>
    </source>
</evidence>
<evidence type="ECO:0000256" key="5">
    <source>
        <dbReference type="ARBA" id="ARBA00023125"/>
    </source>
</evidence>
<gene>
    <name evidence="13" type="ORF">BD324DRAFT_610993</name>
</gene>
<keyword evidence="14" id="KW-1185">Reference proteome</keyword>
<evidence type="ECO:0000259" key="11">
    <source>
        <dbReference type="Pfam" id="PF02270"/>
    </source>
</evidence>
<feature type="compositionally biased region" description="Acidic residues" evidence="10">
    <location>
        <begin position="327"/>
        <end position="349"/>
    </location>
</feature>
<dbReference type="STRING" id="4999.A0A1Y1UR04"/>
<evidence type="ECO:0000256" key="1">
    <source>
        <dbReference type="ARBA" id="ARBA00004123"/>
    </source>
</evidence>
<feature type="domain" description="TFIIF beta subunit N-terminal" evidence="12">
    <location>
        <begin position="38"/>
        <end position="175"/>
    </location>
</feature>
<dbReference type="GO" id="GO:0003743">
    <property type="term" value="F:translation initiation factor activity"/>
    <property type="evidence" value="ECO:0007669"/>
    <property type="project" value="UniProtKB-KW"/>
</dbReference>
<dbReference type="Pfam" id="PF17683">
    <property type="entry name" value="TFIIF_beta_N"/>
    <property type="match status" value="1"/>
</dbReference>
<dbReference type="EMBL" id="NBSH01000001">
    <property type="protein sequence ID" value="ORX40490.1"/>
    <property type="molecule type" value="Genomic_DNA"/>
</dbReference>
<feature type="compositionally biased region" description="Basic and acidic residues" evidence="10">
    <location>
        <begin position="1"/>
        <end position="13"/>
    </location>
</feature>
<comment type="similarity">
    <text evidence="2">Belongs to the TFIIF beta subunit family.</text>
</comment>
<dbReference type="AlphaFoldDB" id="A0A1Y1UR04"/>
<dbReference type="InterPro" id="IPR011039">
    <property type="entry name" value="TFIIF_interaction"/>
</dbReference>
<dbReference type="PANTHER" id="PTHR10445">
    <property type="entry name" value="GENERAL TRANSCRIPTION FACTOR IIF SUBUNIT 2"/>
    <property type="match status" value="1"/>
</dbReference>
<keyword evidence="4" id="KW-0805">Transcription regulation</keyword>
<sequence>MDRETKPDVKPDIKPSILPRGQGDEDEELGVEAAFDSSNVWSMKIPRFLLEQWERVTEGGVELGTLVVDNNFQPPKISLRLPDTSTSSTEGQDDPMNGNRAGPSRRPRYDTSSIPDQYEVNVPEERAKNTFVFTERVRKWGPIAKGMTDQGNKKKQRAYPKLVARVAHECTVRPMGNQKYLKILAQRQMEAESSRRPIVSLESTGISRAQQNQMAAGLANINSGLGKGFVSLGNRNGPTGEKFVRLERKDLTDKLFALFSEKPYWSITALRQTLQQPDIWVREVLKDIADQVTQGVYINLWKLKDIWKDADSAIMDEKGGIKGEGSDTGDEEDEEGDDEEEPDLEEVAM</sequence>
<dbReference type="GeneID" id="33556038"/>
<dbReference type="PANTHER" id="PTHR10445:SF0">
    <property type="entry name" value="GENERAL TRANSCRIPTION FACTOR IIF SUBUNIT 2"/>
    <property type="match status" value="1"/>
</dbReference>
<evidence type="ECO:0000256" key="3">
    <source>
        <dbReference type="ARBA" id="ARBA00021453"/>
    </source>
</evidence>
<dbReference type="SUPFAM" id="SSF46785">
    <property type="entry name" value="Winged helix' DNA-binding domain"/>
    <property type="match status" value="1"/>
</dbReference>
<comment type="subcellular location">
    <subcellularLocation>
        <location evidence="1">Nucleus</location>
    </subcellularLocation>
</comment>
<dbReference type="Gene3D" id="1.10.10.10">
    <property type="entry name" value="Winged helix-like DNA-binding domain superfamily/Winged helix DNA-binding domain"/>
    <property type="match status" value="1"/>
</dbReference>
<dbReference type="Pfam" id="PF02270">
    <property type="entry name" value="TFIIF_beta"/>
    <property type="match status" value="1"/>
</dbReference>
<evidence type="ECO:0000256" key="4">
    <source>
        <dbReference type="ARBA" id="ARBA00023015"/>
    </source>
</evidence>
<dbReference type="FunFam" id="1.10.10.10:FF:000035">
    <property type="entry name" value="General transcription factor IIF subunit 2"/>
    <property type="match status" value="1"/>
</dbReference>
<keyword evidence="13" id="KW-0396">Initiation factor</keyword>
<dbReference type="InterPro" id="IPR036388">
    <property type="entry name" value="WH-like_DNA-bd_sf"/>
</dbReference>
<evidence type="ECO:0000256" key="2">
    <source>
        <dbReference type="ARBA" id="ARBA00009543"/>
    </source>
</evidence>
<name>A0A1Y1UR04_9TREE</name>
<evidence type="ECO:0000256" key="6">
    <source>
        <dbReference type="ARBA" id="ARBA00023163"/>
    </source>
</evidence>
<reference evidence="13 14" key="1">
    <citation type="submission" date="2017-03" db="EMBL/GenBank/DDBJ databases">
        <title>Widespread Adenine N6-methylation of Active Genes in Fungi.</title>
        <authorList>
            <consortium name="DOE Joint Genome Institute"/>
            <person name="Mondo S.J."/>
            <person name="Dannebaum R.O."/>
            <person name="Kuo R.C."/>
            <person name="Louie K.B."/>
            <person name="Bewick A.J."/>
            <person name="Labutti K."/>
            <person name="Haridas S."/>
            <person name="Kuo A."/>
            <person name="Salamov A."/>
            <person name="Ahrendt S.R."/>
            <person name="Lau R."/>
            <person name="Bowen B.P."/>
            <person name="Lipzen A."/>
            <person name="Sullivan W."/>
            <person name="Andreopoulos W.B."/>
            <person name="Clum A."/>
            <person name="Lindquist E."/>
            <person name="Daum C."/>
            <person name="Northen T.R."/>
            <person name="Ramamoorthy G."/>
            <person name="Schmitz R.J."/>
            <person name="Gryganskyi A."/>
            <person name="Culley D."/>
            <person name="Magnuson J."/>
            <person name="James T.Y."/>
            <person name="O'Malley M.A."/>
            <person name="Stajich J.E."/>
            <person name="Spatafora J.W."/>
            <person name="Visel A."/>
            <person name="Grigoriev I.V."/>
        </authorList>
    </citation>
    <scope>NUCLEOTIDE SEQUENCE [LARGE SCALE GENOMIC DNA]</scope>
    <source>
        <strain evidence="13 14">NRRL Y-17943</strain>
    </source>
</reference>
<keyword evidence="7" id="KW-0539">Nucleus</keyword>
<feature type="region of interest" description="Disordered" evidence="10">
    <location>
        <begin position="1"/>
        <end position="28"/>
    </location>
</feature>
<keyword evidence="13" id="KW-0648">Protein biosynthesis</keyword>
<dbReference type="Proteomes" id="UP000193218">
    <property type="component" value="Unassembled WGS sequence"/>
</dbReference>